<dbReference type="OrthoDB" id="7029750at2"/>
<protein>
    <recommendedName>
        <fullName evidence="3">Nuclease SbcCD subunit C</fullName>
    </recommendedName>
</protein>
<gene>
    <name evidence="6" type="ORF">PNBC_21540</name>
</gene>
<dbReference type="SUPFAM" id="SSF52540">
    <property type="entry name" value="P-loop containing nucleoside triphosphate hydrolases"/>
    <property type="match status" value="1"/>
</dbReference>
<feature type="coiled-coil region" evidence="4">
    <location>
        <begin position="476"/>
        <end position="503"/>
    </location>
</feature>
<evidence type="ECO:0000256" key="1">
    <source>
        <dbReference type="ARBA" id="ARBA00006930"/>
    </source>
</evidence>
<accession>A0A167ADM4</accession>
<evidence type="ECO:0000256" key="4">
    <source>
        <dbReference type="SAM" id="Coils"/>
    </source>
</evidence>
<evidence type="ECO:0000313" key="6">
    <source>
        <dbReference type="EMBL" id="OAB70887.1"/>
    </source>
</evidence>
<dbReference type="PANTHER" id="PTHR32114:SF2">
    <property type="entry name" value="ABC TRANSPORTER ABCH.3"/>
    <property type="match status" value="1"/>
</dbReference>
<dbReference type="PANTHER" id="PTHR32114">
    <property type="entry name" value="ABC TRANSPORTER ABCH.3"/>
    <property type="match status" value="1"/>
</dbReference>
<sequence length="1116" mass="130551">MLKLQGKQLTSQTFMIEQKEIKEIIIYEKNNIIAKYLIFHSELSYLNEITSSDEAYSQFESRYIEDFFYNLSGDDRWNLYFVFVLSDMDYKQLAWDKKVFIERKSDYARKTVIAASEYENNLEQRSDNETRNNKVLKSADPSKDWTTVLSENGMLLCVEEFTTKNFKLFLQGNKFTLKDKKNIKELGSTIKNKYANLKISNISFGTAYREHCFEPSTKLDFSHVNLLFGPNGSGKTSILEAIEIALTGNVHREQIGDAKKTNKVNSWDGIITFTNNLSISGLPSSEEKKLRESLFYENRERKIDKLNHAFHQYNYFSTEEVYQFCFTPEGQPDYENEFQKVIFGEEVKTIEKNINRHLEEVEDTIKGLNKNIDSHQKQILIYSELLRKNVSEINLSTVVRSLDNLYLRDDRYISQLSTFHNTHDNNLERLNELLEALHIEVDYFDQYAGELFEMKSLGIYTFVEAENKRTETKLNLNNIDQTLKNLRSTYTSLNEKIKSVTNKLMIRKEQQESENNNLINFNNRINYVNKNFIYFSNFNKVTERLEIESKYYELKKRYDYYVHFVSNYKIPEMVNIPIISTEKTEKKRIETENRLRKLNVQHEELLTAILKEENNNIQFKDQLKQLKVIGQTILETNRSIHSCPLCGVNHSSYNELLVNVLNGMEGLQLDTSLELKRKEFSLVAEIRETANELETIKKEDTLLNQITSSFGYLLKYNIADDFISSHINEQSNFRIIFNYVNKIIVDTKDILSELDYRIKSLESESYSYNSVVNFVQSFKQELGDSYIEGQIQIDQMLSNLNAKKAEFLNKVQESLSEMRKLEVELDLLQEEQMKVVDEGNKYRVQHEVYQNQLNVFSKWFVFKEILISKITYNSINDINLSSWASDLMEVKNEILLLKENIGNRKNYSEISVRMKDEERLIASDKELLKVCKKAKLVINKLNPLSDYSSEFLKNNISEISKKFVLLHSPREFSVLELNSNNKLIALRESSNKIEEVPIHLMSTGQRTAVALAVFFVLHISMKNAPKFILLDEPVSNMDDLNVLSFLDFIREISANGVQLFITTANPNIARLIRRKFSSLEDEFRSIKLSRTKNKKIHGEISFYTPHIEEPVKVDVM</sequence>
<comment type="similarity">
    <text evidence="1">Belongs to the SMC family. SbcC subfamily.</text>
</comment>
<dbReference type="InterPro" id="IPR027417">
    <property type="entry name" value="P-loop_NTPase"/>
</dbReference>
<feature type="coiled-coil region" evidence="4">
    <location>
        <begin position="797"/>
        <end position="838"/>
    </location>
</feature>
<dbReference type="STRING" id="1763538.LPB68_09390"/>
<evidence type="ECO:0000259" key="5">
    <source>
        <dbReference type="Pfam" id="PF13476"/>
    </source>
</evidence>
<feature type="coiled-coil region" evidence="4">
    <location>
        <begin position="351"/>
        <end position="378"/>
    </location>
</feature>
<keyword evidence="4" id="KW-0175">Coiled coil</keyword>
<dbReference type="GO" id="GO:0006302">
    <property type="term" value="P:double-strand break repair"/>
    <property type="evidence" value="ECO:0007669"/>
    <property type="project" value="InterPro"/>
</dbReference>
<keyword evidence="7" id="KW-1185">Reference proteome</keyword>
<dbReference type="Pfam" id="PF13476">
    <property type="entry name" value="AAA_23"/>
    <property type="match status" value="1"/>
</dbReference>
<comment type="subunit">
    <text evidence="2">Heterodimer of SbcC and SbcD.</text>
</comment>
<reference evidence="6 7" key="1">
    <citation type="submission" date="2016-02" db="EMBL/GenBank/DDBJ databases">
        <title>Paenibacillus sp. LPB0068, isolated from Crassostrea gigas.</title>
        <authorList>
            <person name="Shin S.-K."/>
            <person name="Yi H."/>
        </authorList>
    </citation>
    <scope>NUCLEOTIDE SEQUENCE [LARGE SCALE GENOMIC DNA]</scope>
    <source>
        <strain evidence="6 7">LPB0068</strain>
    </source>
</reference>
<dbReference type="AlphaFoldDB" id="A0A167ADM4"/>
<name>A0A167ADM4_9BACL</name>
<dbReference type="GO" id="GO:0016887">
    <property type="term" value="F:ATP hydrolysis activity"/>
    <property type="evidence" value="ECO:0007669"/>
    <property type="project" value="InterPro"/>
</dbReference>
<evidence type="ECO:0000313" key="7">
    <source>
        <dbReference type="Proteomes" id="UP000077134"/>
    </source>
</evidence>
<feature type="coiled-coil region" evidence="4">
    <location>
        <begin position="581"/>
        <end position="615"/>
    </location>
</feature>
<comment type="caution">
    <text evidence="6">The sequence shown here is derived from an EMBL/GenBank/DDBJ whole genome shotgun (WGS) entry which is preliminary data.</text>
</comment>
<dbReference type="Gene3D" id="3.40.50.300">
    <property type="entry name" value="P-loop containing nucleotide triphosphate hydrolases"/>
    <property type="match status" value="2"/>
</dbReference>
<dbReference type="InterPro" id="IPR038729">
    <property type="entry name" value="Rad50/SbcC_AAA"/>
</dbReference>
<feature type="domain" description="Rad50/SbcC-type AAA" evidence="5">
    <location>
        <begin position="212"/>
        <end position="498"/>
    </location>
</feature>
<dbReference type="RefSeq" id="WP_068661499.1">
    <property type="nucleotide sequence ID" value="NZ_CP017770.1"/>
</dbReference>
<evidence type="ECO:0000256" key="2">
    <source>
        <dbReference type="ARBA" id="ARBA00011322"/>
    </source>
</evidence>
<dbReference type="Proteomes" id="UP000077134">
    <property type="component" value="Unassembled WGS sequence"/>
</dbReference>
<organism evidence="6 7">
    <name type="scientific">Paenibacillus crassostreae</name>
    <dbReference type="NCBI Taxonomy" id="1763538"/>
    <lineage>
        <taxon>Bacteria</taxon>
        <taxon>Bacillati</taxon>
        <taxon>Bacillota</taxon>
        <taxon>Bacilli</taxon>
        <taxon>Bacillales</taxon>
        <taxon>Paenibacillaceae</taxon>
        <taxon>Paenibacillus</taxon>
    </lineage>
</organism>
<evidence type="ECO:0000256" key="3">
    <source>
        <dbReference type="ARBA" id="ARBA00013368"/>
    </source>
</evidence>
<dbReference type="KEGG" id="pcx:LPB68_09390"/>
<dbReference type="EMBL" id="LSFN01000045">
    <property type="protein sequence ID" value="OAB70887.1"/>
    <property type="molecule type" value="Genomic_DNA"/>
</dbReference>
<dbReference type="CDD" id="cd00267">
    <property type="entry name" value="ABC_ATPase"/>
    <property type="match status" value="1"/>
</dbReference>
<proteinExistence type="inferred from homology"/>